<dbReference type="Proteomes" id="UP001558652">
    <property type="component" value="Unassembled WGS sequence"/>
</dbReference>
<dbReference type="EMBL" id="JBFDAA010000002">
    <property type="protein sequence ID" value="KAL1139982.1"/>
    <property type="molecule type" value="Genomic_DNA"/>
</dbReference>
<keyword evidence="2" id="KW-1185">Reference proteome</keyword>
<organism evidence="1 2">
    <name type="scientific">Ranatra chinensis</name>
    <dbReference type="NCBI Taxonomy" id="642074"/>
    <lineage>
        <taxon>Eukaryota</taxon>
        <taxon>Metazoa</taxon>
        <taxon>Ecdysozoa</taxon>
        <taxon>Arthropoda</taxon>
        <taxon>Hexapoda</taxon>
        <taxon>Insecta</taxon>
        <taxon>Pterygota</taxon>
        <taxon>Neoptera</taxon>
        <taxon>Paraneoptera</taxon>
        <taxon>Hemiptera</taxon>
        <taxon>Heteroptera</taxon>
        <taxon>Panheteroptera</taxon>
        <taxon>Nepomorpha</taxon>
        <taxon>Nepidae</taxon>
        <taxon>Ranatrinae</taxon>
        <taxon>Ranatra</taxon>
    </lineage>
</organism>
<accession>A0ABD0YVK5</accession>
<dbReference type="AlphaFoldDB" id="A0ABD0YVK5"/>
<reference evidence="1 2" key="1">
    <citation type="submission" date="2024-07" db="EMBL/GenBank/DDBJ databases">
        <title>Chromosome-level genome assembly of the water stick insect Ranatra chinensis (Heteroptera: Nepidae).</title>
        <authorList>
            <person name="Liu X."/>
        </authorList>
    </citation>
    <scope>NUCLEOTIDE SEQUENCE [LARGE SCALE GENOMIC DNA]</scope>
    <source>
        <strain evidence="1">Cailab_2021Rc</strain>
        <tissue evidence="1">Muscle</tissue>
    </source>
</reference>
<comment type="caution">
    <text evidence="1">The sequence shown here is derived from an EMBL/GenBank/DDBJ whole genome shotgun (WGS) entry which is preliminary data.</text>
</comment>
<proteinExistence type="predicted"/>
<name>A0ABD0YVK5_9HEMI</name>
<evidence type="ECO:0000313" key="2">
    <source>
        <dbReference type="Proteomes" id="UP001558652"/>
    </source>
</evidence>
<protein>
    <submittedName>
        <fullName evidence="1">Uncharacterized protein</fullName>
    </submittedName>
</protein>
<sequence>MEYISVSISEKVMCDRVYMSELVVNNSYAGAGLYNSIPAPATDTGNEIYVTSQSSRSLNETRPREGWPVFLDVVFPNEKGTPTNRFEIPQGARFNGVAAAAQSLTFPTTYVVRNKPLVTRLQ</sequence>
<gene>
    <name evidence="1" type="ORF">AAG570_006959</name>
</gene>
<evidence type="ECO:0000313" key="1">
    <source>
        <dbReference type="EMBL" id="KAL1139982.1"/>
    </source>
</evidence>